<feature type="transmembrane region" description="Helical" evidence="1">
    <location>
        <begin position="122"/>
        <end position="142"/>
    </location>
</feature>
<evidence type="ECO:0000313" key="2">
    <source>
        <dbReference type="EMBL" id="CAL5224193.1"/>
    </source>
</evidence>
<reference evidence="2 3" key="1">
    <citation type="submission" date="2024-06" db="EMBL/GenBank/DDBJ databases">
        <authorList>
            <person name="Kraege A."/>
            <person name="Thomma B."/>
        </authorList>
    </citation>
    <scope>NUCLEOTIDE SEQUENCE [LARGE SCALE GENOMIC DNA]</scope>
</reference>
<keyword evidence="3" id="KW-1185">Reference proteome</keyword>
<protein>
    <submittedName>
        <fullName evidence="2">G6835 protein</fullName>
    </submittedName>
</protein>
<gene>
    <name evidence="2" type="primary">g6835</name>
    <name evidence="2" type="ORF">VP750_LOCUS5852</name>
</gene>
<evidence type="ECO:0000313" key="3">
    <source>
        <dbReference type="Proteomes" id="UP001497392"/>
    </source>
</evidence>
<proteinExistence type="predicted"/>
<comment type="caution">
    <text evidence="2">The sequence shown here is derived from an EMBL/GenBank/DDBJ whole genome shotgun (WGS) entry which is preliminary data.</text>
</comment>
<sequence>MGRRVPAVRMASTSSSGNSFAKLTDVTTGGGGGGGGGFDILTAVAGLTLWAGSVGYAFFLSPNQTPYRDMYFLMKLTGLGENDGVQVNAVFTAICLMMGVWPCIYSALLIPSARSGNKVPAWPFVSLSFAFGVFALGPYFALWKPSKQAQSPPAQQELQGWRNLGLKATESKIAGFVLLAGNIILLGQAAFAGADSWTEYFQLFRESRFVHVTSLDFTALTLFSPFWMWNDADKRQWEGRQLLPILSCIPFLGPAIYLALRPKAQS</sequence>
<feature type="transmembrane region" description="Helical" evidence="1">
    <location>
        <begin position="209"/>
        <end position="229"/>
    </location>
</feature>
<feature type="transmembrane region" description="Helical" evidence="1">
    <location>
        <begin position="89"/>
        <end position="110"/>
    </location>
</feature>
<dbReference type="PANTHER" id="PTHR36009:SF3">
    <property type="entry name" value="TRANSMEMBRANE PROTEIN"/>
    <property type="match status" value="1"/>
</dbReference>
<feature type="transmembrane region" description="Helical" evidence="1">
    <location>
        <begin position="40"/>
        <end position="60"/>
    </location>
</feature>
<keyword evidence="1" id="KW-0472">Membrane</keyword>
<feature type="transmembrane region" description="Helical" evidence="1">
    <location>
        <begin position="173"/>
        <end position="197"/>
    </location>
</feature>
<name>A0ABP1FWD5_9CHLO</name>
<dbReference type="Proteomes" id="UP001497392">
    <property type="component" value="Unassembled WGS sequence"/>
</dbReference>
<accession>A0ABP1FWD5</accession>
<keyword evidence="1" id="KW-0812">Transmembrane</keyword>
<feature type="transmembrane region" description="Helical" evidence="1">
    <location>
        <begin position="241"/>
        <end position="260"/>
    </location>
</feature>
<evidence type="ECO:0000256" key="1">
    <source>
        <dbReference type="SAM" id="Phobius"/>
    </source>
</evidence>
<organism evidence="2 3">
    <name type="scientific">Coccomyxa viridis</name>
    <dbReference type="NCBI Taxonomy" id="1274662"/>
    <lineage>
        <taxon>Eukaryota</taxon>
        <taxon>Viridiplantae</taxon>
        <taxon>Chlorophyta</taxon>
        <taxon>core chlorophytes</taxon>
        <taxon>Trebouxiophyceae</taxon>
        <taxon>Trebouxiophyceae incertae sedis</taxon>
        <taxon>Coccomyxaceae</taxon>
        <taxon>Coccomyxa</taxon>
    </lineage>
</organism>
<keyword evidence="1" id="KW-1133">Transmembrane helix</keyword>
<dbReference type="PANTHER" id="PTHR36009">
    <property type="match status" value="1"/>
</dbReference>
<dbReference type="EMBL" id="CAXHTA020000010">
    <property type="protein sequence ID" value="CAL5224193.1"/>
    <property type="molecule type" value="Genomic_DNA"/>
</dbReference>